<dbReference type="OrthoDB" id="21085at2759"/>
<reference evidence="2" key="1">
    <citation type="journal article" date="2015" name="Nat. Genet.">
        <title>The genome and transcriptome of the zoonotic hookworm Ancylostoma ceylanicum identify infection-specific gene families.</title>
        <authorList>
            <person name="Schwarz E.M."/>
            <person name="Hu Y."/>
            <person name="Antoshechkin I."/>
            <person name="Miller M.M."/>
            <person name="Sternberg P.W."/>
            <person name="Aroian R.V."/>
        </authorList>
    </citation>
    <scope>NUCLEOTIDE SEQUENCE</scope>
    <source>
        <strain evidence="2">HY135</strain>
    </source>
</reference>
<protein>
    <submittedName>
        <fullName evidence="1">Uncharacterized protein</fullName>
    </submittedName>
</protein>
<evidence type="ECO:0000313" key="1">
    <source>
        <dbReference type="EMBL" id="EYC05750.1"/>
    </source>
</evidence>
<keyword evidence="2" id="KW-1185">Reference proteome</keyword>
<name>A0A016TSI3_9BILA</name>
<organism evidence="1 2">
    <name type="scientific">Ancylostoma ceylanicum</name>
    <dbReference type="NCBI Taxonomy" id="53326"/>
    <lineage>
        <taxon>Eukaryota</taxon>
        <taxon>Metazoa</taxon>
        <taxon>Ecdysozoa</taxon>
        <taxon>Nematoda</taxon>
        <taxon>Chromadorea</taxon>
        <taxon>Rhabditida</taxon>
        <taxon>Rhabditina</taxon>
        <taxon>Rhabditomorpha</taxon>
        <taxon>Strongyloidea</taxon>
        <taxon>Ancylostomatidae</taxon>
        <taxon>Ancylostomatinae</taxon>
        <taxon>Ancylostoma</taxon>
    </lineage>
</organism>
<proteinExistence type="predicted"/>
<dbReference type="EMBL" id="JARK01001416">
    <property type="protein sequence ID" value="EYC05750.1"/>
    <property type="molecule type" value="Genomic_DNA"/>
</dbReference>
<comment type="caution">
    <text evidence="1">The sequence shown here is derived from an EMBL/GenBank/DDBJ whole genome shotgun (WGS) entry which is preliminary data.</text>
</comment>
<dbReference type="Proteomes" id="UP000024635">
    <property type="component" value="Unassembled WGS sequence"/>
</dbReference>
<gene>
    <name evidence="1" type="primary">Acey_s0080.g1341</name>
    <name evidence="1" type="ORF">Y032_0080g1341</name>
</gene>
<dbReference type="AlphaFoldDB" id="A0A016TSI3"/>
<sequence length="115" mass="12694">MSVAVSIAAAPPALHLVHIDCLRRVADAVLDNQSIRIKTNMATAVETLYFLRSTTPLPCTACIIEITQGKCISTTKIHPSSTWASIQLTYRRLPRVISLKHPDPIVTIRYSNQVV</sequence>
<evidence type="ECO:0000313" key="2">
    <source>
        <dbReference type="Proteomes" id="UP000024635"/>
    </source>
</evidence>
<accession>A0A016TSI3</accession>